<evidence type="ECO:0000313" key="2">
    <source>
        <dbReference type="EMBL" id="KAK1787467.1"/>
    </source>
</evidence>
<dbReference type="EMBL" id="JAROKS010000023">
    <property type="protein sequence ID" value="KAK1787467.1"/>
    <property type="molecule type" value="Genomic_DNA"/>
</dbReference>
<dbReference type="GO" id="GO:0016706">
    <property type="term" value="F:2-oxoglutarate-dependent dioxygenase activity"/>
    <property type="evidence" value="ECO:0007669"/>
    <property type="project" value="InterPro"/>
</dbReference>
<comment type="caution">
    <text evidence="2">The sequence shown here is derived from an EMBL/GenBank/DDBJ whole genome shotgun (WGS) entry which is preliminary data.</text>
</comment>
<dbReference type="AlphaFoldDB" id="A0AAD8YUF3"/>
<feature type="domain" description="Alkylated DNA repair protein AlkB homologue 8 N-terminal" evidence="1">
    <location>
        <begin position="41"/>
        <end position="69"/>
    </location>
</feature>
<accession>A0AAD8YUF3</accession>
<dbReference type="Proteomes" id="UP001239994">
    <property type="component" value="Unassembled WGS sequence"/>
</dbReference>
<organism evidence="2 3">
    <name type="scientific">Electrophorus voltai</name>
    <dbReference type="NCBI Taxonomy" id="2609070"/>
    <lineage>
        <taxon>Eukaryota</taxon>
        <taxon>Metazoa</taxon>
        <taxon>Chordata</taxon>
        <taxon>Craniata</taxon>
        <taxon>Vertebrata</taxon>
        <taxon>Euteleostomi</taxon>
        <taxon>Actinopterygii</taxon>
        <taxon>Neopterygii</taxon>
        <taxon>Teleostei</taxon>
        <taxon>Ostariophysi</taxon>
        <taxon>Gymnotiformes</taxon>
        <taxon>Gymnotoidei</taxon>
        <taxon>Gymnotidae</taxon>
        <taxon>Electrophorus</taxon>
    </lineage>
</organism>
<dbReference type="InterPro" id="IPR015095">
    <property type="entry name" value="AlkB_hom8_N"/>
</dbReference>
<keyword evidence="3" id="KW-1185">Reference proteome</keyword>
<dbReference type="Pfam" id="PF09004">
    <property type="entry name" value="ALKBH8_N"/>
    <property type="match status" value="1"/>
</dbReference>
<name>A0AAD8YUF3_9TELE</name>
<sequence>MVVGFRRARRDHFPLAINGSSVEIVKNIKFLGVHIAENLTWTLNTSSITKTAQQRLYFLRKLREAHYPSSLPSTEAVARLGLAEDLAGVFCHHSEWCVAVWFPAVAV</sequence>
<gene>
    <name evidence="2" type="ORF">P4O66_002943</name>
</gene>
<proteinExistence type="predicted"/>
<evidence type="ECO:0000313" key="3">
    <source>
        <dbReference type="Proteomes" id="UP001239994"/>
    </source>
</evidence>
<reference evidence="2" key="1">
    <citation type="submission" date="2023-03" db="EMBL/GenBank/DDBJ databases">
        <title>Electrophorus voltai genome.</title>
        <authorList>
            <person name="Bian C."/>
        </authorList>
    </citation>
    <scope>NUCLEOTIDE SEQUENCE</scope>
    <source>
        <strain evidence="2">CB-2022</strain>
        <tissue evidence="2">Muscle</tissue>
    </source>
</reference>
<dbReference type="GO" id="GO:0008168">
    <property type="term" value="F:methyltransferase activity"/>
    <property type="evidence" value="ECO:0007669"/>
    <property type="project" value="InterPro"/>
</dbReference>
<protein>
    <recommendedName>
        <fullName evidence="1">Alkylated DNA repair protein AlkB homologue 8 N-terminal domain-containing protein</fullName>
    </recommendedName>
</protein>
<evidence type="ECO:0000259" key="1">
    <source>
        <dbReference type="Pfam" id="PF09004"/>
    </source>
</evidence>